<dbReference type="HAMAP" id="MF_00168">
    <property type="entry name" value="Q_tRNA_Tgt"/>
    <property type="match status" value="1"/>
</dbReference>
<comment type="catalytic activity">
    <reaction evidence="5">
        <text>7-aminomethyl-7-carbaguanine + guanosine(34) in tRNA = 7-aminomethyl-7-carbaguanosine(34) in tRNA + guanine</text>
        <dbReference type="Rhea" id="RHEA:24104"/>
        <dbReference type="Rhea" id="RHEA-COMP:10341"/>
        <dbReference type="Rhea" id="RHEA-COMP:10342"/>
        <dbReference type="ChEBI" id="CHEBI:16235"/>
        <dbReference type="ChEBI" id="CHEBI:58703"/>
        <dbReference type="ChEBI" id="CHEBI:74269"/>
        <dbReference type="ChEBI" id="CHEBI:82833"/>
        <dbReference type="EC" id="2.4.2.29"/>
    </reaction>
</comment>
<feature type="active site" description="Proton acceptor" evidence="5">
    <location>
        <position position="94"/>
    </location>
</feature>
<gene>
    <name evidence="5 7" type="primary">tgt</name>
    <name evidence="7" type="ORF">ODY43_04075</name>
</gene>
<dbReference type="Proteomes" id="UP001069145">
    <property type="component" value="Unassembled WGS sequence"/>
</dbReference>
<comment type="similarity">
    <text evidence="5">Belongs to the queuine tRNA-ribosyltransferase family.</text>
</comment>
<sequence length="379" mass="42672">MPALTYELIKTEKHTGARLGRVTTPHGSFETPIFMPVGTLATVKGLSPEELKGLGAEIILSNTYHLWLRPGDDIVKEAGGLHQFMNWDRPILTDSGGFQVFSLTKIRRLEEEGVFFRSHLNGHRLFLSPEKAISIENNLGADIIMSLDECPPFDASYDYMKNSINRTTRWAERGLAAHQRPGDQALFGIIQGGGYKDLRLQHAQDLINLDFPGYSIGGLSVGESKEEMYAVLDYLTPVMPSHKPRYLMGVGSPDALIEGAIRGIDMFDCVLATRIARNGTCMTSRGRLVVKNATFKRDFRPLDEACSCYTCQNYSRAYIRHLIHTNEILGARLTSIHNLHFLTDLMANVRQAIREDNLLEFKADFFERYGLNKKNPKNF</sequence>
<dbReference type="Gene3D" id="3.20.20.105">
    <property type="entry name" value="Queuine tRNA-ribosyltransferase-like"/>
    <property type="match status" value="1"/>
</dbReference>
<feature type="binding site" evidence="5">
    <location>
        <position position="308"/>
    </location>
    <ligand>
        <name>Zn(2+)</name>
        <dbReference type="ChEBI" id="CHEBI:29105"/>
    </ligand>
</feature>
<feature type="binding site" evidence="5">
    <location>
        <position position="148"/>
    </location>
    <ligand>
        <name>substrate</name>
    </ligand>
</feature>
<keyword evidence="3 5" id="KW-0819">tRNA processing</keyword>
<dbReference type="NCBIfam" id="TIGR00430">
    <property type="entry name" value="Q_tRNA_tgt"/>
    <property type="match status" value="1"/>
</dbReference>
<dbReference type="InterPro" id="IPR004803">
    <property type="entry name" value="TGT"/>
</dbReference>
<comment type="function">
    <text evidence="5">Catalyzes the base-exchange of a guanine (G) residue with the queuine precursor 7-aminomethyl-7-deazaguanine (PreQ1) at position 34 (anticodon wobble position) in tRNAs with GU(N) anticodons (tRNA-Asp, -Asn, -His and -Tyr). Catalysis occurs through a double-displacement mechanism. The nucleophile active site attacks the C1' of nucleotide 34 to detach the guanine base from the RNA, forming a covalent enzyme-RNA intermediate. The proton acceptor active site deprotonates the incoming PreQ1, allowing a nucleophilic attack on the C1' of the ribose to form the product. After dissociation, two additional enzymatic reactions on the tRNA convert PreQ1 to queuine (Q), resulting in the hypermodified nucleoside queuosine (7-(((4,5-cis-dihydroxy-2-cyclopenten-1-yl)amino)methyl)-7-deazaguanosine).</text>
</comment>
<evidence type="ECO:0000256" key="1">
    <source>
        <dbReference type="ARBA" id="ARBA00022676"/>
    </source>
</evidence>
<keyword evidence="5" id="KW-0862">Zinc</keyword>
<comment type="pathway">
    <text evidence="5">tRNA modification; tRNA-queuosine biosynthesis.</text>
</comment>
<evidence type="ECO:0000256" key="5">
    <source>
        <dbReference type="HAMAP-Rule" id="MF_00168"/>
    </source>
</evidence>
<evidence type="ECO:0000256" key="3">
    <source>
        <dbReference type="ARBA" id="ARBA00022694"/>
    </source>
</evidence>
<comment type="cofactor">
    <cofactor evidence="5">
        <name>Zn(2+)</name>
        <dbReference type="ChEBI" id="CHEBI:29105"/>
    </cofactor>
    <text evidence="5">Binds 1 zinc ion per subunit.</text>
</comment>
<evidence type="ECO:0000259" key="6">
    <source>
        <dbReference type="Pfam" id="PF01702"/>
    </source>
</evidence>
<feature type="binding site" evidence="5">
    <location>
        <position position="191"/>
    </location>
    <ligand>
        <name>substrate</name>
    </ligand>
</feature>
<evidence type="ECO:0000313" key="7">
    <source>
        <dbReference type="EMBL" id="MCY3053161.1"/>
    </source>
</evidence>
<feature type="binding site" evidence="5">
    <location>
        <position position="306"/>
    </location>
    <ligand>
        <name>Zn(2+)</name>
        <dbReference type="ChEBI" id="CHEBI:29105"/>
    </ligand>
</feature>
<dbReference type="SUPFAM" id="SSF51713">
    <property type="entry name" value="tRNA-guanine transglycosylase"/>
    <property type="match status" value="1"/>
</dbReference>
<keyword evidence="2 5" id="KW-0808">Transferase</keyword>
<dbReference type="InterPro" id="IPR002616">
    <property type="entry name" value="tRNA_ribo_trans-like"/>
</dbReference>
<feature type="binding site" evidence="5">
    <location>
        <position position="311"/>
    </location>
    <ligand>
        <name>Zn(2+)</name>
        <dbReference type="ChEBI" id="CHEBI:29105"/>
    </ligand>
</feature>
<dbReference type="EMBL" id="JAOTML010000003">
    <property type="protein sequence ID" value="MCY3053161.1"/>
    <property type="molecule type" value="Genomic_DNA"/>
</dbReference>
<evidence type="ECO:0000313" key="8">
    <source>
        <dbReference type="Proteomes" id="UP001069145"/>
    </source>
</evidence>
<dbReference type="PANTHER" id="PTHR46499:SF1">
    <property type="entry name" value="QUEUINE TRNA-RIBOSYLTRANSFERASE"/>
    <property type="match status" value="1"/>
</dbReference>
<keyword evidence="4 5" id="KW-0671">Queuosine biosynthesis</keyword>
<feature type="binding site" evidence="5">
    <location>
        <begin position="94"/>
        <end position="98"/>
    </location>
    <ligand>
        <name>substrate</name>
    </ligand>
</feature>
<feature type="region of interest" description="RNA binding; important for wobble base 34 recognition" evidence="5">
    <location>
        <begin position="273"/>
        <end position="277"/>
    </location>
</feature>
<feature type="binding site" evidence="5">
    <location>
        <position position="337"/>
    </location>
    <ligand>
        <name>Zn(2+)</name>
        <dbReference type="ChEBI" id="CHEBI:29105"/>
    </ligand>
</feature>
<organism evidence="7 8">
    <name type="scientific">Aerococcus urinae</name>
    <dbReference type="NCBI Taxonomy" id="1376"/>
    <lineage>
        <taxon>Bacteria</taxon>
        <taxon>Bacillati</taxon>
        <taxon>Bacillota</taxon>
        <taxon>Bacilli</taxon>
        <taxon>Lactobacillales</taxon>
        <taxon>Aerococcaceae</taxon>
        <taxon>Aerococcus</taxon>
    </lineage>
</organism>
<evidence type="ECO:0000256" key="2">
    <source>
        <dbReference type="ARBA" id="ARBA00022679"/>
    </source>
</evidence>
<evidence type="ECO:0000256" key="4">
    <source>
        <dbReference type="ARBA" id="ARBA00022785"/>
    </source>
</evidence>
<dbReference type="GO" id="GO:0016757">
    <property type="term" value="F:glycosyltransferase activity"/>
    <property type="evidence" value="ECO:0007669"/>
    <property type="project" value="UniProtKB-KW"/>
</dbReference>
<reference evidence="7" key="1">
    <citation type="submission" date="2022-09" db="EMBL/GenBank/DDBJ databases">
        <title>Aerococcus urinae taxonomy study.</title>
        <authorList>
            <person name="Christensen J."/>
            <person name="Senneby E."/>
        </authorList>
    </citation>
    <scope>NUCLEOTIDE SEQUENCE</scope>
    <source>
        <strain evidence="7">NLD-066-U95</strain>
    </source>
</reference>
<feature type="region of interest" description="RNA binding" evidence="5">
    <location>
        <begin position="249"/>
        <end position="255"/>
    </location>
</feature>
<dbReference type="RefSeq" id="WP_268049438.1">
    <property type="nucleotide sequence ID" value="NZ_JAOTML010000003.1"/>
</dbReference>
<feature type="binding site" evidence="5">
    <location>
        <position position="218"/>
    </location>
    <ligand>
        <name>substrate</name>
    </ligand>
</feature>
<proteinExistence type="inferred from homology"/>
<dbReference type="NCBIfam" id="TIGR00449">
    <property type="entry name" value="tgt_general"/>
    <property type="match status" value="1"/>
</dbReference>
<comment type="subunit">
    <text evidence="5">Homodimer. Within each dimer, one monomer is responsible for RNA recognition and catalysis, while the other monomer binds to the replacement base PreQ1.</text>
</comment>
<dbReference type="InterPro" id="IPR050076">
    <property type="entry name" value="ArchSynthase1/Queuine_TRR"/>
</dbReference>
<dbReference type="EC" id="2.4.2.29" evidence="5"/>
<feature type="domain" description="tRNA-guanine(15) transglycosylase-like" evidence="6">
    <location>
        <begin position="16"/>
        <end position="369"/>
    </location>
</feature>
<dbReference type="PANTHER" id="PTHR46499">
    <property type="entry name" value="QUEUINE TRNA-RIBOSYLTRANSFERASE"/>
    <property type="match status" value="1"/>
</dbReference>
<dbReference type="Pfam" id="PF01702">
    <property type="entry name" value="TGT"/>
    <property type="match status" value="1"/>
</dbReference>
<protein>
    <recommendedName>
        <fullName evidence="5">Queuine tRNA-ribosyltransferase</fullName>
        <ecNumber evidence="5">2.4.2.29</ecNumber>
    </recommendedName>
    <alternativeName>
        <fullName evidence="5">Guanine insertion enzyme</fullName>
    </alternativeName>
    <alternativeName>
        <fullName evidence="5">tRNA-guanine transglycosylase</fullName>
    </alternativeName>
</protein>
<keyword evidence="5" id="KW-0479">Metal-binding</keyword>
<comment type="caution">
    <text evidence="7">The sequence shown here is derived from an EMBL/GenBank/DDBJ whole genome shotgun (WGS) entry which is preliminary data.</text>
</comment>
<keyword evidence="1 5" id="KW-0328">Glycosyltransferase</keyword>
<name>A0ABT4C6Y5_9LACT</name>
<accession>A0ABT4C6Y5</accession>
<feature type="active site" description="Nucleophile" evidence="5">
    <location>
        <position position="268"/>
    </location>
</feature>
<keyword evidence="8" id="KW-1185">Reference proteome</keyword>
<dbReference type="InterPro" id="IPR036511">
    <property type="entry name" value="TGT-like_sf"/>
</dbReference>